<protein>
    <recommendedName>
        <fullName evidence="8">Cyclin-dependent kinase 2 homolog</fullName>
    </recommendedName>
    <alternativeName>
        <fullName evidence="9">Cell division control protein 2 homolog</fullName>
    </alternativeName>
    <alternativeName>
        <fullName evidence="10">cdc2-related kinase 2</fullName>
    </alternativeName>
</protein>
<dbReference type="OrthoDB" id="1732493at2759"/>
<dbReference type="GO" id="GO:0007346">
    <property type="term" value="P:regulation of mitotic cell cycle"/>
    <property type="evidence" value="ECO:0007669"/>
    <property type="project" value="TreeGrafter"/>
</dbReference>
<evidence type="ECO:0000256" key="3">
    <source>
        <dbReference type="ARBA" id="ARBA00022679"/>
    </source>
</evidence>
<evidence type="ECO:0000313" key="16">
    <source>
        <dbReference type="Proteomes" id="UP000693970"/>
    </source>
</evidence>
<dbReference type="PANTHER" id="PTHR24056:SF107">
    <property type="entry name" value="CYCLIN-DEPENDENT KINASE 11A-RELATED"/>
    <property type="match status" value="1"/>
</dbReference>
<dbReference type="PROSITE" id="PS00108">
    <property type="entry name" value="PROTEIN_KINASE_ST"/>
    <property type="match status" value="1"/>
</dbReference>
<evidence type="ECO:0000256" key="5">
    <source>
        <dbReference type="ARBA" id="ARBA00022777"/>
    </source>
</evidence>
<organism evidence="15 16">
    <name type="scientific">Nitzschia inconspicua</name>
    <dbReference type="NCBI Taxonomy" id="303405"/>
    <lineage>
        <taxon>Eukaryota</taxon>
        <taxon>Sar</taxon>
        <taxon>Stramenopiles</taxon>
        <taxon>Ochrophyta</taxon>
        <taxon>Bacillariophyta</taxon>
        <taxon>Bacillariophyceae</taxon>
        <taxon>Bacillariophycidae</taxon>
        <taxon>Bacillariales</taxon>
        <taxon>Bacillariaceae</taxon>
        <taxon>Nitzschia</taxon>
    </lineage>
</organism>
<keyword evidence="6 11" id="KW-0067">ATP-binding</keyword>
<keyword evidence="2 12" id="KW-0723">Serine/threonine-protein kinase</keyword>
<keyword evidence="5 15" id="KW-0418">Kinase</keyword>
<comment type="caution">
    <text evidence="15">The sequence shown here is derived from an EMBL/GenBank/DDBJ whole genome shotgun (WGS) entry which is preliminary data.</text>
</comment>
<evidence type="ECO:0000313" key="15">
    <source>
        <dbReference type="EMBL" id="KAG7373414.1"/>
    </source>
</evidence>
<dbReference type="GO" id="GO:0005634">
    <property type="term" value="C:nucleus"/>
    <property type="evidence" value="ECO:0007669"/>
    <property type="project" value="TreeGrafter"/>
</dbReference>
<evidence type="ECO:0000259" key="14">
    <source>
        <dbReference type="PROSITE" id="PS50011"/>
    </source>
</evidence>
<evidence type="ECO:0000256" key="12">
    <source>
        <dbReference type="RuleBase" id="RU000304"/>
    </source>
</evidence>
<feature type="compositionally biased region" description="Polar residues" evidence="13">
    <location>
        <begin position="30"/>
        <end position="41"/>
    </location>
</feature>
<comment type="subunit">
    <text evidence="7">May form a complex composed of at least the catalytic subunit CRK2 and a cyclin.</text>
</comment>
<comment type="similarity">
    <text evidence="1">Belongs to the protein kinase superfamily. CMGC Ser/Thr protein kinase family. CDC2/CDKX subfamily.</text>
</comment>
<dbReference type="InterPro" id="IPR050108">
    <property type="entry name" value="CDK"/>
</dbReference>
<evidence type="ECO:0000256" key="13">
    <source>
        <dbReference type="SAM" id="MobiDB-lite"/>
    </source>
</evidence>
<dbReference type="PROSITE" id="PS00107">
    <property type="entry name" value="PROTEIN_KINASE_ATP"/>
    <property type="match status" value="1"/>
</dbReference>
<keyword evidence="3" id="KW-0808">Transferase</keyword>
<accession>A0A9K3M3H9</accession>
<dbReference type="Pfam" id="PF00069">
    <property type="entry name" value="Pkinase"/>
    <property type="match status" value="1"/>
</dbReference>
<name>A0A9K3M3H9_9STRA</name>
<feature type="compositionally biased region" description="Low complexity" evidence="13">
    <location>
        <begin position="45"/>
        <end position="55"/>
    </location>
</feature>
<dbReference type="AlphaFoldDB" id="A0A9K3M3H9"/>
<evidence type="ECO:0000256" key="2">
    <source>
        <dbReference type="ARBA" id="ARBA00022527"/>
    </source>
</evidence>
<evidence type="ECO:0000256" key="9">
    <source>
        <dbReference type="ARBA" id="ARBA00041902"/>
    </source>
</evidence>
<evidence type="ECO:0000256" key="7">
    <source>
        <dbReference type="ARBA" id="ARBA00038543"/>
    </source>
</evidence>
<feature type="domain" description="Protein kinase" evidence="14">
    <location>
        <begin position="72"/>
        <end position="416"/>
    </location>
</feature>
<dbReference type="InterPro" id="IPR008271">
    <property type="entry name" value="Ser/Thr_kinase_AS"/>
</dbReference>
<dbReference type="GO" id="GO:0004674">
    <property type="term" value="F:protein serine/threonine kinase activity"/>
    <property type="evidence" value="ECO:0007669"/>
    <property type="project" value="UniProtKB-KW"/>
</dbReference>
<dbReference type="PROSITE" id="PS50011">
    <property type="entry name" value="PROTEIN_KINASE_DOM"/>
    <property type="match status" value="1"/>
</dbReference>
<evidence type="ECO:0000256" key="11">
    <source>
        <dbReference type="PROSITE-ProRule" id="PRU10141"/>
    </source>
</evidence>
<dbReference type="SMART" id="SM00220">
    <property type="entry name" value="S_TKc"/>
    <property type="match status" value="1"/>
</dbReference>
<dbReference type="EMBL" id="JAGRRH010000002">
    <property type="protein sequence ID" value="KAG7373414.1"/>
    <property type="molecule type" value="Genomic_DNA"/>
</dbReference>
<evidence type="ECO:0000256" key="4">
    <source>
        <dbReference type="ARBA" id="ARBA00022741"/>
    </source>
</evidence>
<feature type="binding site" evidence="11">
    <location>
        <position position="101"/>
    </location>
    <ligand>
        <name>ATP</name>
        <dbReference type="ChEBI" id="CHEBI:30616"/>
    </ligand>
</feature>
<gene>
    <name evidence="15" type="ORF">IV203_034138</name>
</gene>
<feature type="region of interest" description="Disordered" evidence="13">
    <location>
        <begin position="1"/>
        <end position="56"/>
    </location>
</feature>
<proteinExistence type="inferred from homology"/>
<dbReference type="Proteomes" id="UP000693970">
    <property type="component" value="Unassembled WGS sequence"/>
</dbReference>
<evidence type="ECO:0000256" key="10">
    <source>
        <dbReference type="ARBA" id="ARBA00042858"/>
    </source>
</evidence>
<dbReference type="InterPro" id="IPR017441">
    <property type="entry name" value="Protein_kinase_ATP_BS"/>
</dbReference>
<evidence type="ECO:0000256" key="6">
    <source>
        <dbReference type="ARBA" id="ARBA00022840"/>
    </source>
</evidence>
<sequence>MEQKKISASMEVPIKKKKLMKRSRQDRSPRNSNNDVSNAQETNNDDNSTTTSNSTLSPFTRGVCPLVSSRYVKVGNRVGEGTYGVVYQALDKFTNQHVALKRCIPHHEASDGFPLTTLREIHTLKVCCQHPNIVDLLEIAVSDKANSREETGRTARGGVFLVFEYCPTDLANILDTFSAQHHIKKKHSKSSSSHHSHSWCSPFNQAQVKTLTQQLLSAVDWCHQHYLIHRDIKPSNLLYSSDGTLKLCDFGLSRHCSGRFDQPPLTPNVVSLWYRAPELLFPMKGNAQAMSSSSSSSSSYSFPIDMFSVGCVYCEMLQGFPLLDGKSELEQIDKMVQCLGHPPSRLYSYDATTTTTTMKQQQQQHSTGRNIGSSSAALWDRLDCLSTEGLSLATRLLEYDPSNRWTAHQALKSSFFSQEPLPATTMPSLKEMGIE</sequence>
<evidence type="ECO:0000256" key="8">
    <source>
        <dbReference type="ARBA" id="ARBA00039612"/>
    </source>
</evidence>
<evidence type="ECO:0000256" key="1">
    <source>
        <dbReference type="ARBA" id="ARBA00006485"/>
    </source>
</evidence>
<reference evidence="15" key="2">
    <citation type="submission" date="2021-04" db="EMBL/GenBank/DDBJ databases">
        <authorList>
            <person name="Podell S."/>
        </authorList>
    </citation>
    <scope>NUCLEOTIDE SEQUENCE</scope>
    <source>
        <strain evidence="15">Hildebrandi</strain>
    </source>
</reference>
<dbReference type="PANTHER" id="PTHR24056">
    <property type="entry name" value="CELL DIVISION PROTEIN KINASE"/>
    <property type="match status" value="1"/>
</dbReference>
<reference evidence="15" key="1">
    <citation type="journal article" date="2021" name="Sci. Rep.">
        <title>Diploid genomic architecture of Nitzschia inconspicua, an elite biomass production diatom.</title>
        <authorList>
            <person name="Oliver A."/>
            <person name="Podell S."/>
            <person name="Pinowska A."/>
            <person name="Traller J.C."/>
            <person name="Smith S.R."/>
            <person name="McClure R."/>
            <person name="Beliaev A."/>
            <person name="Bohutskyi P."/>
            <person name="Hill E.A."/>
            <person name="Rabines A."/>
            <person name="Zheng H."/>
            <person name="Allen L.Z."/>
            <person name="Kuo A."/>
            <person name="Grigoriev I.V."/>
            <person name="Allen A.E."/>
            <person name="Hazlebeck D."/>
            <person name="Allen E.E."/>
        </authorList>
    </citation>
    <scope>NUCLEOTIDE SEQUENCE</scope>
    <source>
        <strain evidence="15">Hildebrandi</strain>
    </source>
</reference>
<keyword evidence="16" id="KW-1185">Reference proteome</keyword>
<dbReference type="GO" id="GO:0005524">
    <property type="term" value="F:ATP binding"/>
    <property type="evidence" value="ECO:0007669"/>
    <property type="project" value="UniProtKB-UniRule"/>
</dbReference>
<dbReference type="InterPro" id="IPR000719">
    <property type="entry name" value="Prot_kinase_dom"/>
</dbReference>
<keyword evidence="4 11" id="KW-0547">Nucleotide-binding</keyword>